<gene>
    <name evidence="3" type="ORF">P5G65_15910</name>
</gene>
<protein>
    <submittedName>
        <fullName evidence="3">C1 family peptidase</fullName>
    </submittedName>
</protein>
<dbReference type="CDD" id="cd02619">
    <property type="entry name" value="Peptidase_C1"/>
    <property type="match status" value="1"/>
</dbReference>
<dbReference type="SUPFAM" id="SSF54001">
    <property type="entry name" value="Cysteine proteinases"/>
    <property type="match status" value="1"/>
</dbReference>
<comment type="similarity">
    <text evidence="1">Belongs to the peptidase C1 family.</text>
</comment>
<comment type="caution">
    <text evidence="3">The sequence shown here is derived from an EMBL/GenBank/DDBJ whole genome shotgun (WGS) entry which is preliminary data.</text>
</comment>
<dbReference type="PANTHER" id="PTHR12411">
    <property type="entry name" value="CYSTEINE PROTEASE FAMILY C1-RELATED"/>
    <property type="match status" value="1"/>
</dbReference>
<evidence type="ECO:0000259" key="2">
    <source>
        <dbReference type="SMART" id="SM00645"/>
    </source>
</evidence>
<dbReference type="InterPro" id="IPR000668">
    <property type="entry name" value="Peptidase_C1A_C"/>
</dbReference>
<dbReference type="InterPro" id="IPR013128">
    <property type="entry name" value="Peptidase_C1A"/>
</dbReference>
<organism evidence="3 4">
    <name type="scientific">Paenibacillus chondroitinus</name>
    <dbReference type="NCBI Taxonomy" id="59842"/>
    <lineage>
        <taxon>Bacteria</taxon>
        <taxon>Bacillati</taxon>
        <taxon>Bacillota</taxon>
        <taxon>Bacilli</taxon>
        <taxon>Bacillales</taxon>
        <taxon>Paenibacillaceae</taxon>
        <taxon>Paenibacillus</taxon>
    </lineage>
</organism>
<accession>A0ABU6DCA2</accession>
<dbReference type="PROSITE" id="PS00640">
    <property type="entry name" value="THIOL_PROTEASE_ASN"/>
    <property type="match status" value="1"/>
</dbReference>
<dbReference type="Pfam" id="PF00112">
    <property type="entry name" value="Peptidase_C1"/>
    <property type="match status" value="1"/>
</dbReference>
<evidence type="ECO:0000313" key="4">
    <source>
        <dbReference type="Proteomes" id="UP001355653"/>
    </source>
</evidence>
<dbReference type="Proteomes" id="UP001355653">
    <property type="component" value="Unassembled WGS sequence"/>
</dbReference>
<dbReference type="RefSeq" id="WP_127454952.1">
    <property type="nucleotide sequence ID" value="NZ_JAROBY010000026.1"/>
</dbReference>
<dbReference type="InterPro" id="IPR038765">
    <property type="entry name" value="Papain-like_cys_pep_sf"/>
</dbReference>
<proteinExistence type="inferred from homology"/>
<dbReference type="InterPro" id="IPR025661">
    <property type="entry name" value="Pept_asp_AS"/>
</dbReference>
<name>A0ABU6DCA2_9BACL</name>
<dbReference type="Gene3D" id="3.90.70.10">
    <property type="entry name" value="Cysteine proteinases"/>
    <property type="match status" value="1"/>
</dbReference>
<feature type="domain" description="Peptidase C1A papain C-terminal" evidence="2">
    <location>
        <begin position="30"/>
        <end position="245"/>
    </location>
</feature>
<dbReference type="SMART" id="SM00645">
    <property type="entry name" value="Pept_C1"/>
    <property type="match status" value="1"/>
</dbReference>
<dbReference type="EMBL" id="JAROBY010000026">
    <property type="protein sequence ID" value="MEB4795389.1"/>
    <property type="molecule type" value="Genomic_DNA"/>
</dbReference>
<evidence type="ECO:0000313" key="3">
    <source>
        <dbReference type="EMBL" id="MEB4795389.1"/>
    </source>
</evidence>
<sequence length="249" mass="27607">MTQRKYTLKQDLEDVRDFIFRSLHMDAAMLPESVDLRKFTSPVVDQGSLGSCTANAIASGLREYYEVKAGQPLTRLSRLYLYWHERSMEGTISSDAGAYIRDGMKVLQTIGCAPEADFPYDVSKFAETPSAKAEANAKTFKINEYHRVTSFAALQSALASEYPVVLGISVYDSFESADVARTGMVPLPKHGEALLGGHAVLAVGYKKINGTVYIIVRNSWGTGWGDQGYFYLPKSFFDKGYVSDMWTGK</sequence>
<reference evidence="3 4" key="1">
    <citation type="submission" date="2023-03" db="EMBL/GenBank/DDBJ databases">
        <title>Bacillus Genome Sequencing.</title>
        <authorList>
            <person name="Dunlap C."/>
        </authorList>
    </citation>
    <scope>NUCLEOTIDE SEQUENCE [LARGE SCALE GENOMIC DNA]</scope>
    <source>
        <strain evidence="3 4">NRS-1351</strain>
    </source>
</reference>
<keyword evidence="4" id="KW-1185">Reference proteome</keyword>
<evidence type="ECO:0000256" key="1">
    <source>
        <dbReference type="ARBA" id="ARBA00008455"/>
    </source>
</evidence>